<dbReference type="Pfam" id="PF03668">
    <property type="entry name" value="RapZ-like_N"/>
    <property type="match status" value="1"/>
</dbReference>
<evidence type="ECO:0000313" key="8">
    <source>
        <dbReference type="Proteomes" id="UP000035057"/>
    </source>
</evidence>
<dbReference type="Proteomes" id="UP000035057">
    <property type="component" value="Unassembled WGS sequence"/>
</dbReference>
<accession>A0A072N254</accession>
<keyword evidence="8" id="KW-1185">Reference proteome</keyword>
<dbReference type="InterPro" id="IPR053931">
    <property type="entry name" value="RapZ_C"/>
</dbReference>
<organism evidence="7 8">
    <name type="scientific">Marinobacter nitratireducens</name>
    <dbReference type="NCBI Taxonomy" id="1137280"/>
    <lineage>
        <taxon>Bacteria</taxon>
        <taxon>Pseudomonadati</taxon>
        <taxon>Pseudomonadota</taxon>
        <taxon>Gammaproteobacteria</taxon>
        <taxon>Pseudomonadales</taxon>
        <taxon>Marinobacteraceae</taxon>
        <taxon>Marinobacter</taxon>
    </lineage>
</organism>
<dbReference type="HAMAP" id="MF_00636">
    <property type="entry name" value="RapZ_like"/>
    <property type="match status" value="1"/>
</dbReference>
<keyword evidence="3 4" id="KW-0342">GTP-binding</keyword>
<protein>
    <submittedName>
        <fullName evidence="7">Putative ATP-binding protein</fullName>
    </submittedName>
</protein>
<dbReference type="Pfam" id="PF22740">
    <property type="entry name" value="PapZ_C"/>
    <property type="match status" value="1"/>
</dbReference>
<dbReference type="PANTHER" id="PTHR30448:SF0">
    <property type="entry name" value="RNASE ADAPTER PROTEIN RAPZ"/>
    <property type="match status" value="1"/>
</dbReference>
<dbReference type="GO" id="GO:0005525">
    <property type="term" value="F:GTP binding"/>
    <property type="evidence" value="ECO:0007669"/>
    <property type="project" value="UniProtKB-UniRule"/>
</dbReference>
<dbReference type="PANTHER" id="PTHR30448">
    <property type="entry name" value="RNASE ADAPTER PROTEIN RAPZ"/>
    <property type="match status" value="1"/>
</dbReference>
<dbReference type="STRING" id="1137280.D777_01935"/>
<name>A0A072N254_9GAMM</name>
<feature type="domain" description="RapZ-like N-terminal" evidence="5">
    <location>
        <begin position="3"/>
        <end position="163"/>
    </location>
</feature>
<evidence type="ECO:0000259" key="6">
    <source>
        <dbReference type="Pfam" id="PF22740"/>
    </source>
</evidence>
<feature type="binding site" evidence="4">
    <location>
        <begin position="63"/>
        <end position="66"/>
    </location>
    <ligand>
        <name>GTP</name>
        <dbReference type="ChEBI" id="CHEBI:37565"/>
    </ligand>
</feature>
<dbReference type="SUPFAM" id="SSF52540">
    <property type="entry name" value="P-loop containing nucleoside triphosphate hydrolases"/>
    <property type="match status" value="1"/>
</dbReference>
<sequence>MTMKLIIVSGRSGSGKSTALHVLEDLGFYCIDNLPIGLLSHLTQEATEKAAPGRLSKMAVSIDARNLSGELANFEAIYEKLQGTGITVEIIYLDADEQSLLQRFHATRRKHPLSDEKTSLREAVNNEKVLLEPISKLSDLYVNTTGMSMYELRDIIKQRVVGRRDQELALLFQSFGFKHGVPLDSDYVFDVRCLPNPYWDTSLRKFVGTDQPVIDFLEKEPASRKMIDDLIAFLETWLPSFADSNRSYMTISIGCTGGQHRSVYVCEQLGNYFRQSYSNVQVRHTELPHLQTRGET</sequence>
<gene>
    <name evidence="7" type="ORF">D777_01935</name>
</gene>
<keyword evidence="1 4" id="KW-0547">Nucleotide-binding</keyword>
<feature type="domain" description="RapZ C-terminal" evidence="6">
    <location>
        <begin position="169"/>
        <end position="287"/>
    </location>
</feature>
<reference evidence="7 8" key="1">
    <citation type="submission" date="2012-12" db="EMBL/GenBank/DDBJ databases">
        <title>Genome assembly of Marinobacter sp. AK21.</title>
        <authorList>
            <person name="Khatri I."/>
            <person name="Kumar R."/>
            <person name="Vaidya B."/>
            <person name="Subramanian S."/>
            <person name="Pinnaka A."/>
        </authorList>
    </citation>
    <scope>NUCLEOTIDE SEQUENCE [LARGE SCALE GENOMIC DNA]</scope>
    <source>
        <strain evidence="7 8">AK21</strain>
    </source>
</reference>
<dbReference type="PIRSF" id="PIRSF005052">
    <property type="entry name" value="P-loopkin"/>
    <property type="match status" value="1"/>
</dbReference>
<evidence type="ECO:0000256" key="1">
    <source>
        <dbReference type="ARBA" id="ARBA00022741"/>
    </source>
</evidence>
<dbReference type="Gene3D" id="3.40.50.300">
    <property type="entry name" value="P-loop containing nucleotide triphosphate hydrolases"/>
    <property type="match status" value="1"/>
</dbReference>
<dbReference type="InterPro" id="IPR005337">
    <property type="entry name" value="RapZ-like"/>
</dbReference>
<evidence type="ECO:0000313" key="7">
    <source>
        <dbReference type="EMBL" id="KEF31586.1"/>
    </source>
</evidence>
<proteinExistence type="inferred from homology"/>
<evidence type="ECO:0000256" key="2">
    <source>
        <dbReference type="ARBA" id="ARBA00022840"/>
    </source>
</evidence>
<evidence type="ECO:0000256" key="4">
    <source>
        <dbReference type="HAMAP-Rule" id="MF_00636"/>
    </source>
</evidence>
<dbReference type="InterPro" id="IPR053930">
    <property type="entry name" value="RapZ-like_N"/>
</dbReference>
<evidence type="ECO:0000259" key="5">
    <source>
        <dbReference type="Pfam" id="PF03668"/>
    </source>
</evidence>
<dbReference type="NCBIfam" id="NF003828">
    <property type="entry name" value="PRK05416.1"/>
    <property type="match status" value="1"/>
</dbReference>
<dbReference type="AlphaFoldDB" id="A0A072N254"/>
<dbReference type="InterPro" id="IPR027417">
    <property type="entry name" value="P-loop_NTPase"/>
</dbReference>
<dbReference type="PATRIC" id="fig|1137280.3.peg.1751"/>
<dbReference type="GO" id="GO:0005524">
    <property type="term" value="F:ATP binding"/>
    <property type="evidence" value="ECO:0007669"/>
    <property type="project" value="UniProtKB-UniRule"/>
</dbReference>
<dbReference type="EMBL" id="ANIE01000005">
    <property type="protein sequence ID" value="KEF31586.1"/>
    <property type="molecule type" value="Genomic_DNA"/>
</dbReference>
<comment type="caution">
    <text evidence="7">The sequence shown here is derived from an EMBL/GenBank/DDBJ whole genome shotgun (WGS) entry which is preliminary data.</text>
</comment>
<feature type="binding site" evidence="4">
    <location>
        <begin position="10"/>
        <end position="17"/>
    </location>
    <ligand>
        <name>ATP</name>
        <dbReference type="ChEBI" id="CHEBI:30616"/>
    </ligand>
</feature>
<keyword evidence="2 4" id="KW-0067">ATP-binding</keyword>
<evidence type="ECO:0000256" key="3">
    <source>
        <dbReference type="ARBA" id="ARBA00023134"/>
    </source>
</evidence>